<dbReference type="InterPro" id="IPR017853">
    <property type="entry name" value="GH"/>
</dbReference>
<sequence length="487" mass="53272">MRRRPPRARRRGETALGPRAGLAVVLAVVASLLWFDMPVAALTTTVGPADRPAASADLSWLSVRDRHIVDEAGRTVLLHGFNTSTLLESTVQRSPLDESDATMMERDGFDVVRLAVSWGRLEPVRGQWDSAYLDHITQTVRLLNRHHLYVVIDMHFLDWSSAFGGSGAPAWAAVPGFPNLRWEPLGDWQRHLSPAVNAATTYFWLSPDWQADFTQSWQLLARRFRNDSGVAGYDLYNEPHAVPLPPVRFERTFMWPLYARTIDAIGAVDPNHLFIVEGQLFGDFGTTVVPLQAPNLVYSPHEYTGSLVPPVWDGNVQALDEHVSKLSDEASRVPAALWVGEWGMSATQSKATAWVDDVVSAFDNAGAGWAWWQWREDSSWGIRDTSGRTNRAMLAHLARPYLAASPPGVRARVDDHTGDLTVTVDAGTPGGTVDIAWPLLSSATPLLSGSCTGPSQWDSVRARLVLSIAAGLACVAEVQASTATSLG</sequence>
<dbReference type="RefSeq" id="WP_337310284.1">
    <property type="nucleotide sequence ID" value="NZ_JAEKNS010000059.1"/>
</dbReference>
<dbReference type="EMBL" id="JAEKNS010000059">
    <property type="protein sequence ID" value="MBJ7594255.1"/>
    <property type="molecule type" value="Genomic_DNA"/>
</dbReference>
<keyword evidence="1 3" id="KW-0378">Hydrolase</keyword>
<protein>
    <submittedName>
        <fullName evidence="5">Cellulase family glycosylhydrolase</fullName>
    </submittedName>
</protein>
<accession>A0A2W6AJZ9</accession>
<evidence type="ECO:0000259" key="4">
    <source>
        <dbReference type="Pfam" id="PF00150"/>
    </source>
</evidence>
<reference evidence="5 8" key="3">
    <citation type="submission" date="2020-10" db="EMBL/GenBank/DDBJ databases">
        <title>Ca. Dormibacterota MAGs.</title>
        <authorList>
            <person name="Montgomery K."/>
        </authorList>
    </citation>
    <scope>NUCLEOTIDE SEQUENCE [LARGE SCALE GENOMIC DNA]</scope>
    <source>
        <strain evidence="5">SC8812_S17_18</strain>
    </source>
</reference>
<name>A0A2W6AJZ9_9BACT</name>
<dbReference type="Gene3D" id="2.60.40.1180">
    <property type="entry name" value="Golgi alpha-mannosidase II"/>
    <property type="match status" value="1"/>
</dbReference>
<organism evidence="6 7">
    <name type="scientific">Candidatus Aeolococcus gillhamiae</name>
    <dbReference type="NCBI Taxonomy" id="3127015"/>
    <lineage>
        <taxon>Bacteria</taxon>
        <taxon>Bacillati</taxon>
        <taxon>Candidatus Dormiibacterota</taxon>
        <taxon>Candidatus Dormibacteria</taxon>
        <taxon>Candidatus Aeolococcales</taxon>
        <taxon>Candidatus Aeolococcaceae</taxon>
        <taxon>Candidatus Aeolococcus</taxon>
    </lineage>
</organism>
<evidence type="ECO:0000256" key="2">
    <source>
        <dbReference type="ARBA" id="ARBA00023295"/>
    </source>
</evidence>
<dbReference type="Pfam" id="PF00150">
    <property type="entry name" value="Cellulase"/>
    <property type="match status" value="1"/>
</dbReference>
<dbReference type="AlphaFoldDB" id="A0A2W6AJZ9"/>
<dbReference type="Proteomes" id="UP000606991">
    <property type="component" value="Unassembled WGS sequence"/>
</dbReference>
<evidence type="ECO:0000256" key="1">
    <source>
        <dbReference type="ARBA" id="ARBA00022801"/>
    </source>
</evidence>
<dbReference type="InterPro" id="IPR001547">
    <property type="entry name" value="Glyco_hydro_5"/>
</dbReference>
<reference evidence="6" key="2">
    <citation type="submission" date="2018-05" db="EMBL/GenBank/DDBJ databases">
        <authorList>
            <person name="Ferrari B."/>
        </authorList>
    </citation>
    <scope>NUCLEOTIDE SEQUENCE</scope>
    <source>
        <strain evidence="6">RRmetagenome_bin12</strain>
    </source>
</reference>
<dbReference type="GO" id="GO:0004553">
    <property type="term" value="F:hydrolase activity, hydrolyzing O-glycosyl compounds"/>
    <property type="evidence" value="ECO:0007669"/>
    <property type="project" value="InterPro"/>
</dbReference>
<reference evidence="6 7" key="1">
    <citation type="journal article" date="2017" name="Nature">
        <title>Atmospheric trace gases support primary production in Antarctic desert surface soil.</title>
        <authorList>
            <person name="Ji M."/>
            <person name="Greening C."/>
            <person name="Vanwonterghem I."/>
            <person name="Carere C.R."/>
            <person name="Bay S.K."/>
            <person name="Steen J.A."/>
            <person name="Montgomery K."/>
            <person name="Lines T."/>
            <person name="Beardall J."/>
            <person name="van Dorst J."/>
            <person name="Snape I."/>
            <person name="Stott M.B."/>
            <person name="Hugenholtz P."/>
            <person name="Ferrari B.C."/>
        </authorList>
    </citation>
    <scope>NUCLEOTIDE SEQUENCE [LARGE SCALE GENOMIC DNA]</scope>
    <source>
        <strain evidence="6">RRmetagenome_bin12</strain>
    </source>
</reference>
<evidence type="ECO:0000313" key="5">
    <source>
        <dbReference type="EMBL" id="MBJ7594255.1"/>
    </source>
</evidence>
<evidence type="ECO:0000313" key="8">
    <source>
        <dbReference type="Proteomes" id="UP000606991"/>
    </source>
</evidence>
<dbReference type="InterPro" id="IPR052066">
    <property type="entry name" value="Glycosphingolipid_Hydrolases"/>
</dbReference>
<evidence type="ECO:0000313" key="7">
    <source>
        <dbReference type="Proteomes" id="UP000248724"/>
    </source>
</evidence>
<dbReference type="PANTHER" id="PTHR31308:SF3">
    <property type="entry name" value="ENDOGLYCOCERAMIDASE"/>
    <property type="match status" value="1"/>
</dbReference>
<comment type="similarity">
    <text evidence="3">Belongs to the glycosyl hydrolase 5 (cellulase A) family.</text>
</comment>
<dbReference type="EMBL" id="QHBU01000016">
    <property type="protein sequence ID" value="PZR83954.1"/>
    <property type="molecule type" value="Genomic_DNA"/>
</dbReference>
<dbReference type="Proteomes" id="UP000248724">
    <property type="component" value="Unassembled WGS sequence"/>
</dbReference>
<dbReference type="PANTHER" id="PTHR31308">
    <property type="match status" value="1"/>
</dbReference>
<dbReference type="SUPFAM" id="SSF51445">
    <property type="entry name" value="(Trans)glycosidases"/>
    <property type="match status" value="1"/>
</dbReference>
<evidence type="ECO:0000313" key="6">
    <source>
        <dbReference type="EMBL" id="PZR83954.1"/>
    </source>
</evidence>
<dbReference type="Gene3D" id="3.20.20.80">
    <property type="entry name" value="Glycosidases"/>
    <property type="match status" value="1"/>
</dbReference>
<accession>A0A934K1S1</accession>
<comment type="caution">
    <text evidence="6">The sequence shown here is derived from an EMBL/GenBank/DDBJ whole genome shotgun (WGS) entry which is preliminary data.</text>
</comment>
<feature type="domain" description="Glycoside hydrolase family 5" evidence="4">
    <location>
        <begin position="69"/>
        <end position="377"/>
    </location>
</feature>
<dbReference type="GO" id="GO:0000272">
    <property type="term" value="P:polysaccharide catabolic process"/>
    <property type="evidence" value="ECO:0007669"/>
    <property type="project" value="InterPro"/>
</dbReference>
<dbReference type="InterPro" id="IPR013780">
    <property type="entry name" value="Glyco_hydro_b"/>
</dbReference>
<evidence type="ECO:0000256" key="3">
    <source>
        <dbReference type="RuleBase" id="RU361153"/>
    </source>
</evidence>
<gene>
    <name evidence="6" type="ORF">DLM65_00825</name>
    <name evidence="5" type="ORF">JF886_05210</name>
</gene>
<proteinExistence type="inferred from homology"/>
<keyword evidence="2 3" id="KW-0326">Glycosidase</keyword>